<dbReference type="PANTHER" id="PTHR11102:SF160">
    <property type="entry name" value="ERAD-ASSOCIATED E3 UBIQUITIN-PROTEIN LIGASE COMPONENT HRD3"/>
    <property type="match status" value="1"/>
</dbReference>
<comment type="caution">
    <text evidence="1">The sequence shown here is derived from an EMBL/GenBank/DDBJ whole genome shotgun (WGS) entry which is preliminary data.</text>
</comment>
<evidence type="ECO:0000313" key="2">
    <source>
        <dbReference type="Proteomes" id="UP000259610"/>
    </source>
</evidence>
<protein>
    <recommendedName>
        <fullName evidence="3">Sel1 repeat family protein</fullName>
    </recommendedName>
</protein>
<dbReference type="InterPro" id="IPR006597">
    <property type="entry name" value="Sel1-like"/>
</dbReference>
<dbReference type="EMBL" id="DMAN01000311">
    <property type="protein sequence ID" value="HAE28257.1"/>
    <property type="molecule type" value="Genomic_DNA"/>
</dbReference>
<reference evidence="1 2" key="1">
    <citation type="journal article" date="2018" name="Nat. Biotechnol.">
        <title>A standardized bacterial taxonomy based on genome phylogeny substantially revises the tree of life.</title>
        <authorList>
            <person name="Parks D.H."/>
            <person name="Chuvochina M."/>
            <person name="Waite D.W."/>
            <person name="Rinke C."/>
            <person name="Skarshewski A."/>
            <person name="Chaumeil P.A."/>
            <person name="Hugenholtz P."/>
        </authorList>
    </citation>
    <scope>NUCLEOTIDE SEQUENCE [LARGE SCALE GENOMIC DNA]</scope>
    <source>
        <strain evidence="1">UBA8733</strain>
    </source>
</reference>
<evidence type="ECO:0008006" key="3">
    <source>
        <dbReference type="Google" id="ProtNLM"/>
    </source>
</evidence>
<dbReference type="SMART" id="SM00671">
    <property type="entry name" value="SEL1"/>
    <property type="match status" value="4"/>
</dbReference>
<gene>
    <name evidence="1" type="ORF">DCG58_13925</name>
</gene>
<accession>A0A3B9H0M8</accession>
<dbReference type="PANTHER" id="PTHR11102">
    <property type="entry name" value="SEL-1-LIKE PROTEIN"/>
    <property type="match status" value="1"/>
</dbReference>
<dbReference type="Gene3D" id="1.25.40.10">
    <property type="entry name" value="Tetratricopeptide repeat domain"/>
    <property type="match status" value="1"/>
</dbReference>
<dbReference type="AlphaFoldDB" id="A0A3B9H0M8"/>
<sequence length="289" mass="31436">MSVSMGFCRVCAVDEAAVKMTAASRVNRILATGFMTTNLAVPPAICHPFLPIKPASCIFFYTDCFRPLAKRRPHNKVSYMMNGVGLFQEAITLVASDRGGNALLRGADMMRRAADSGHIAAANNYGAMLHAGRGVRQDLVAARAYYHQAANAGLPTGLFNLGFMCFHGLGGPVDHRRARFLFLRAAQQDETDAIAYLGLMLMSGQGGDADPSAARNWWSRGASLGNSRCAFNLGIAHAGGHGSPQDLVKAWRWFRQAERLGNEGATKELRRLERAMSAEEQDRAFRRAS</sequence>
<proteinExistence type="predicted"/>
<dbReference type="InterPro" id="IPR011990">
    <property type="entry name" value="TPR-like_helical_dom_sf"/>
</dbReference>
<organism evidence="1 2">
    <name type="scientific">Hyphomonas adhaerens</name>
    <dbReference type="NCBI Taxonomy" id="81029"/>
    <lineage>
        <taxon>Bacteria</taxon>
        <taxon>Pseudomonadati</taxon>
        <taxon>Pseudomonadota</taxon>
        <taxon>Alphaproteobacteria</taxon>
        <taxon>Hyphomonadales</taxon>
        <taxon>Hyphomonadaceae</taxon>
        <taxon>Hyphomonas</taxon>
    </lineage>
</organism>
<dbReference type="Pfam" id="PF08238">
    <property type="entry name" value="Sel1"/>
    <property type="match status" value="4"/>
</dbReference>
<dbReference type="SUPFAM" id="SSF81901">
    <property type="entry name" value="HCP-like"/>
    <property type="match status" value="1"/>
</dbReference>
<dbReference type="InterPro" id="IPR050767">
    <property type="entry name" value="Sel1_AlgK"/>
</dbReference>
<dbReference type="Proteomes" id="UP000259610">
    <property type="component" value="Unassembled WGS sequence"/>
</dbReference>
<evidence type="ECO:0000313" key="1">
    <source>
        <dbReference type="EMBL" id="HAE28257.1"/>
    </source>
</evidence>
<name>A0A3B9H0M8_9PROT</name>